<dbReference type="EMBL" id="FOOI01000006">
    <property type="protein sequence ID" value="SFG53329.1"/>
    <property type="molecule type" value="Genomic_DNA"/>
</dbReference>
<accession>A0A1I2SNN5</accession>
<name>A0A1I2SNN5_9ACTN</name>
<protein>
    <submittedName>
        <fullName evidence="3">Uncharacterized protein</fullName>
    </submittedName>
</protein>
<evidence type="ECO:0000313" key="5">
    <source>
        <dbReference type="Proteomes" id="UP000533017"/>
    </source>
</evidence>
<evidence type="ECO:0000313" key="4">
    <source>
        <dbReference type="Proteomes" id="UP000199052"/>
    </source>
</evidence>
<reference evidence="2 5" key="2">
    <citation type="submission" date="2020-07" db="EMBL/GenBank/DDBJ databases">
        <title>Sequencing the genomes of 1000 actinobacteria strains.</title>
        <authorList>
            <person name="Klenk H.-P."/>
        </authorList>
    </citation>
    <scope>NUCLEOTIDE SEQUENCE [LARGE SCALE GENOMIC DNA]</scope>
    <source>
        <strain evidence="2 5">DSM 45117</strain>
    </source>
</reference>
<dbReference type="EMBL" id="JACBZA010000001">
    <property type="protein sequence ID" value="NYH84011.1"/>
    <property type="molecule type" value="Genomic_DNA"/>
</dbReference>
<dbReference type="RefSeq" id="WP_092883471.1">
    <property type="nucleotide sequence ID" value="NZ_FOOI01000006.1"/>
</dbReference>
<proteinExistence type="predicted"/>
<keyword evidence="1" id="KW-0812">Transmembrane</keyword>
<evidence type="ECO:0000313" key="3">
    <source>
        <dbReference type="EMBL" id="SFG53329.1"/>
    </source>
</evidence>
<dbReference type="STRING" id="504797.SAMN05421678_106262"/>
<evidence type="ECO:0000313" key="2">
    <source>
        <dbReference type="EMBL" id="NYH84011.1"/>
    </source>
</evidence>
<keyword evidence="5" id="KW-1185">Reference proteome</keyword>
<feature type="transmembrane region" description="Helical" evidence="1">
    <location>
        <begin position="32"/>
        <end position="63"/>
    </location>
</feature>
<gene>
    <name evidence="2" type="ORF">FHR37_002862</name>
    <name evidence="3" type="ORF">SAMN05421678_106262</name>
</gene>
<dbReference type="AlphaFoldDB" id="A0A1I2SNN5"/>
<dbReference type="Proteomes" id="UP000199052">
    <property type="component" value="Unassembled WGS sequence"/>
</dbReference>
<keyword evidence="1" id="KW-1133">Transmembrane helix</keyword>
<organism evidence="3 4">
    <name type="scientific">Actinopolymorpha cephalotaxi</name>
    <dbReference type="NCBI Taxonomy" id="504797"/>
    <lineage>
        <taxon>Bacteria</taxon>
        <taxon>Bacillati</taxon>
        <taxon>Actinomycetota</taxon>
        <taxon>Actinomycetes</taxon>
        <taxon>Propionibacteriales</taxon>
        <taxon>Actinopolymorphaceae</taxon>
        <taxon>Actinopolymorpha</taxon>
    </lineage>
</organism>
<keyword evidence="1" id="KW-0472">Membrane</keyword>
<sequence>MNPNSFRIRDSRYVRAAETIDAGMPGTPAGRAVLAVTAAGIGFVLSILVPQLLGGVLLALIALDMRRHVDRWSLEYECSRREDRLRAGRGTEAF</sequence>
<reference evidence="3 4" key="1">
    <citation type="submission" date="2016-10" db="EMBL/GenBank/DDBJ databases">
        <authorList>
            <person name="de Groot N.N."/>
        </authorList>
    </citation>
    <scope>NUCLEOTIDE SEQUENCE [LARGE SCALE GENOMIC DNA]</scope>
    <source>
        <strain evidence="3 4">CPCC 202808</strain>
    </source>
</reference>
<dbReference type="Proteomes" id="UP000533017">
    <property type="component" value="Unassembled WGS sequence"/>
</dbReference>
<evidence type="ECO:0000256" key="1">
    <source>
        <dbReference type="SAM" id="Phobius"/>
    </source>
</evidence>